<dbReference type="PANTHER" id="PTHR30121">
    <property type="entry name" value="UNCHARACTERIZED PROTEIN YJGR-RELATED"/>
    <property type="match status" value="1"/>
</dbReference>
<reference evidence="2 3" key="1">
    <citation type="submission" date="2022-01" db="EMBL/GenBank/DDBJ databases">
        <title>Collection of gut derived symbiotic bacterial strains cultured from healthy donors.</title>
        <authorList>
            <person name="Lin H."/>
            <person name="Kohout C."/>
            <person name="Waligurski E."/>
            <person name="Pamer E.G."/>
        </authorList>
    </citation>
    <scope>NUCLEOTIDE SEQUENCE [LARGE SCALE GENOMIC DNA]</scope>
    <source>
        <strain evidence="2 3">DFI.3.7</strain>
    </source>
</reference>
<evidence type="ECO:0000259" key="1">
    <source>
        <dbReference type="Pfam" id="PF19044"/>
    </source>
</evidence>
<dbReference type="Proteomes" id="UP001200313">
    <property type="component" value="Unassembled WGS sequence"/>
</dbReference>
<organism evidence="2 3">
    <name type="scientific">Intestinimonas massiliensis</name>
    <name type="common">ex Afouda et al. 2020</name>
    <dbReference type="NCBI Taxonomy" id="1673721"/>
    <lineage>
        <taxon>Bacteria</taxon>
        <taxon>Bacillati</taxon>
        <taxon>Bacillota</taxon>
        <taxon>Clostridia</taxon>
        <taxon>Eubacteriales</taxon>
        <taxon>Intestinimonas</taxon>
    </lineage>
</organism>
<name>A0ABS9M8A9_9FIRM</name>
<dbReference type="PANTHER" id="PTHR30121:SF6">
    <property type="entry name" value="SLR6007 PROTEIN"/>
    <property type="match status" value="1"/>
</dbReference>
<dbReference type="Gene3D" id="1.10.8.730">
    <property type="match status" value="1"/>
</dbReference>
<dbReference type="Gene3D" id="3.40.50.300">
    <property type="entry name" value="P-loop containing nucleotide triphosphate hydrolases"/>
    <property type="match status" value="1"/>
</dbReference>
<evidence type="ECO:0000313" key="2">
    <source>
        <dbReference type="EMBL" id="MCG4526619.1"/>
    </source>
</evidence>
<dbReference type="InterPro" id="IPR043964">
    <property type="entry name" value="P-loop_TraG"/>
</dbReference>
<evidence type="ECO:0000313" key="3">
    <source>
        <dbReference type="Proteomes" id="UP001200313"/>
    </source>
</evidence>
<dbReference type="GeneID" id="72462797"/>
<accession>A0ABS9M8A9</accession>
<keyword evidence="3" id="KW-1185">Reference proteome</keyword>
<dbReference type="EMBL" id="JAKNJB010000008">
    <property type="protein sequence ID" value="MCG4526619.1"/>
    <property type="molecule type" value="Genomic_DNA"/>
</dbReference>
<gene>
    <name evidence="2" type="ORF">L0P79_05945</name>
</gene>
<protein>
    <submittedName>
        <fullName evidence="2">Type VI secretion protein</fullName>
    </submittedName>
</protein>
<dbReference type="InterPro" id="IPR027417">
    <property type="entry name" value="P-loop_NTPase"/>
</dbReference>
<feature type="domain" description="TraG P-loop" evidence="1">
    <location>
        <begin position="206"/>
        <end position="273"/>
    </location>
</feature>
<dbReference type="RefSeq" id="WP_154250554.1">
    <property type="nucleotide sequence ID" value="NZ_JAKNJB010000008.1"/>
</dbReference>
<dbReference type="InterPro" id="IPR051162">
    <property type="entry name" value="T4SS_component"/>
</dbReference>
<proteinExistence type="predicted"/>
<sequence length="592" mass="67193">MVAPSVIDFKVDHYLCGNTCRCVWALREYPTSTDEQAILRHLGEMDGVTIRIYTRQVTPSEERRIIHNAANKHRMSRSSTEDLQQTVTAEANLQDVVTLVSSMHRNREPLLHCAVFLELTAPDYDALKLLQTDVLTELVRSKLNVDRLMLRQQEGFVSVMPAGRNAFGAQFERVLPASSVANLYPFNYSGKTDPHGFYIGKDKYGANILVDFDKRDDDKTSANILILGNSGQGKSYLLKLLLLNFLEAGKSVISLDVEHEQKDMCETVGGCFMDLMGGVYRINPLEPKCWDDGSGPEDRDAPEAFRKSTRLSQHISFLKDFFRAYKDFSDRHIDAIEIMVGKLYAKWGISDSTNFAGLKPQDYPILSDLYKLIEQEYREYDGNCHQLYTAELLQEILLGLHSMCQGAEAQFFNGHTNVTSSRFIVFGVKGLLQASKNVRGAMLFNILSYMSDRLLTIGNTTAALDELYVWLSDNVSVGTTIIEYIRNTLKRVRKKESNLIMASQNLEDFDREGIRELTKPLFAIPPHQFIFNCGSIDKRFYMDLLQLEEAEYNLIRFPQRGVCLFKCGNERYLLEVHAPAYKEALFGTAGGR</sequence>
<dbReference type="SUPFAM" id="SSF52540">
    <property type="entry name" value="P-loop containing nucleoside triphosphate hydrolases"/>
    <property type="match status" value="1"/>
</dbReference>
<dbReference type="Pfam" id="PF19044">
    <property type="entry name" value="P-loop_TraG"/>
    <property type="match status" value="1"/>
</dbReference>
<comment type="caution">
    <text evidence="2">The sequence shown here is derived from an EMBL/GenBank/DDBJ whole genome shotgun (WGS) entry which is preliminary data.</text>
</comment>